<evidence type="ECO:0000256" key="5">
    <source>
        <dbReference type="ARBA" id="ARBA00020998"/>
    </source>
</evidence>
<reference evidence="15" key="1">
    <citation type="submission" date="2019-09" db="EMBL/GenBank/DDBJ databases">
        <title>Mumia zhuanghuii sp. nov. isolated from the intestinal contents of plateau pika (Ochotona curzoniae) in the Qinghai-Tibet plateau of China.</title>
        <authorList>
            <person name="Tian Z."/>
        </authorList>
    </citation>
    <scope>NUCLEOTIDE SEQUENCE [LARGE SCALE GENOMIC DNA]</scope>
    <source>
        <strain evidence="15">L-031</strain>
    </source>
</reference>
<evidence type="ECO:0000256" key="7">
    <source>
        <dbReference type="ARBA" id="ARBA00022676"/>
    </source>
</evidence>
<evidence type="ECO:0000256" key="11">
    <source>
        <dbReference type="HAMAP-Rule" id="MF_00079"/>
    </source>
</evidence>
<dbReference type="InterPro" id="IPR001348">
    <property type="entry name" value="ATP_PRibTrfase_HisG"/>
</dbReference>
<proteinExistence type="inferred from homology"/>
<keyword evidence="9 11" id="KW-0368">Histidine biosynthesis</keyword>
<dbReference type="NCBIfam" id="TIGR03455">
    <property type="entry name" value="HisG_C-term"/>
    <property type="match status" value="1"/>
</dbReference>
<dbReference type="Gene3D" id="3.40.190.10">
    <property type="entry name" value="Periplasmic binding protein-like II"/>
    <property type="match status" value="2"/>
</dbReference>
<keyword evidence="6 11" id="KW-0028">Amino-acid biosynthesis</keyword>
<dbReference type="InterPro" id="IPR013115">
    <property type="entry name" value="HisG_C"/>
</dbReference>
<dbReference type="AlphaFoldDB" id="A0A5J6L3Q2"/>
<evidence type="ECO:0000256" key="3">
    <source>
        <dbReference type="ARBA" id="ARBA00007955"/>
    </source>
</evidence>
<dbReference type="GO" id="GO:0000105">
    <property type="term" value="P:L-histidine biosynthetic process"/>
    <property type="evidence" value="ECO:0007669"/>
    <property type="project" value="UniProtKB-UniRule"/>
</dbReference>
<dbReference type="KEGG" id="mlz:F6J85_08280"/>
<comment type="function">
    <text evidence="10 11">Catalyzes the condensation of ATP and 5-phosphoribose 1-diphosphate to form N'-(5'-phosphoribosyl)-ATP (PR-ATP). Has a crucial role in the pathway because the rate of histidine biosynthesis seems to be controlled primarily by regulation of HisG enzymatic activity.</text>
</comment>
<gene>
    <name evidence="11" type="primary">hisG</name>
    <name evidence="14" type="ORF">F6J85_08280</name>
</gene>
<feature type="domain" description="Histidine biosynthesis HisG C-terminal" evidence="13">
    <location>
        <begin position="205"/>
        <end position="276"/>
    </location>
</feature>
<comment type="activity regulation">
    <text evidence="11">Feedback inhibited by histidine.</text>
</comment>
<dbReference type="RefSeq" id="WP_150924590.1">
    <property type="nucleotide sequence ID" value="NZ_CP044232.1"/>
</dbReference>
<dbReference type="PANTHER" id="PTHR21403:SF8">
    <property type="entry name" value="ATP PHOSPHORIBOSYLTRANSFERASE"/>
    <property type="match status" value="1"/>
</dbReference>
<dbReference type="InterPro" id="IPR018198">
    <property type="entry name" value="ATP_PRibTrfase_CS"/>
</dbReference>
<dbReference type="GO" id="GO:0005737">
    <property type="term" value="C:cytoplasm"/>
    <property type="evidence" value="ECO:0007669"/>
    <property type="project" value="UniProtKB-SubCell"/>
</dbReference>
<organism evidence="14 15">
    <name type="scientific">Microbacterium lushaniae</name>
    <dbReference type="NCBI Taxonomy" id="2614639"/>
    <lineage>
        <taxon>Bacteria</taxon>
        <taxon>Bacillati</taxon>
        <taxon>Actinomycetota</taxon>
        <taxon>Actinomycetes</taxon>
        <taxon>Micrococcales</taxon>
        <taxon>Microbacteriaceae</taxon>
        <taxon>Microbacterium</taxon>
    </lineage>
</organism>
<accession>A0A5J6L3Q2</accession>
<dbReference type="Proteomes" id="UP000325516">
    <property type="component" value="Chromosome"/>
</dbReference>
<evidence type="ECO:0000256" key="1">
    <source>
        <dbReference type="ARBA" id="ARBA00000915"/>
    </source>
</evidence>
<dbReference type="EMBL" id="CP044232">
    <property type="protein sequence ID" value="QEW03100.1"/>
    <property type="molecule type" value="Genomic_DNA"/>
</dbReference>
<dbReference type="UniPathway" id="UPA00031">
    <property type="reaction ID" value="UER00006"/>
</dbReference>
<keyword evidence="11" id="KW-0479">Metal-binding</keyword>
<evidence type="ECO:0000256" key="8">
    <source>
        <dbReference type="ARBA" id="ARBA00022679"/>
    </source>
</evidence>
<sequence>MLRIAVPNKGSLADTASEMLSEAGYTGRRDPKDLHVIDPANEVEFFYLRPRDIATYVGSGALDVGLTGRDLLLDARMPGAREIEALGFGDSTFRFAGPPGRFTELADLEGTRVATAYPGLVDGFLDERGIAVDLVPLDGAVESAVQLGVADAVADVVSTGTTLRQAGLEIFGPALLESEAVLIAGPREVEGTDTLLRRLRGVLVARRYVLIDYDLPARLVDDAVAVAPGIESPTISPLRDPEWVAVRVMSPRRGVNQVMDALYAIGARAILVTEIHAARL</sequence>
<dbReference type="EC" id="2.4.2.17" evidence="4 11"/>
<keyword evidence="15" id="KW-1185">Reference proteome</keyword>
<keyword evidence="11" id="KW-0460">Magnesium</keyword>
<dbReference type="Gene3D" id="3.30.70.120">
    <property type="match status" value="1"/>
</dbReference>
<dbReference type="HAMAP" id="MF_00079">
    <property type="entry name" value="HisG_Long"/>
    <property type="match status" value="1"/>
</dbReference>
<comment type="catalytic activity">
    <reaction evidence="1 11">
        <text>1-(5-phospho-beta-D-ribosyl)-ATP + diphosphate = 5-phospho-alpha-D-ribose 1-diphosphate + ATP</text>
        <dbReference type="Rhea" id="RHEA:18473"/>
        <dbReference type="ChEBI" id="CHEBI:30616"/>
        <dbReference type="ChEBI" id="CHEBI:33019"/>
        <dbReference type="ChEBI" id="CHEBI:58017"/>
        <dbReference type="ChEBI" id="CHEBI:73183"/>
        <dbReference type="EC" id="2.4.2.17"/>
    </reaction>
</comment>
<evidence type="ECO:0000256" key="10">
    <source>
        <dbReference type="ARBA" id="ARBA00024861"/>
    </source>
</evidence>
<comment type="subcellular location">
    <subcellularLocation>
        <location evidence="11">Cytoplasm</location>
    </subcellularLocation>
</comment>
<dbReference type="PROSITE" id="PS01316">
    <property type="entry name" value="ATP_P_PHORIBOSYLTR"/>
    <property type="match status" value="1"/>
</dbReference>
<keyword evidence="11" id="KW-0547">Nucleotide-binding</keyword>
<dbReference type="InterPro" id="IPR011322">
    <property type="entry name" value="N-reg_PII-like_a/b"/>
</dbReference>
<evidence type="ECO:0000256" key="9">
    <source>
        <dbReference type="ARBA" id="ARBA00023102"/>
    </source>
</evidence>
<dbReference type="NCBIfam" id="TIGR00070">
    <property type="entry name" value="hisG"/>
    <property type="match status" value="1"/>
</dbReference>
<dbReference type="InterPro" id="IPR015867">
    <property type="entry name" value="N-reg_PII/ATP_PRibTrfase_C"/>
</dbReference>
<dbReference type="PANTHER" id="PTHR21403">
    <property type="entry name" value="ATP PHOSPHORIBOSYLTRANSFERASE ATP-PRTASE"/>
    <property type="match status" value="1"/>
</dbReference>
<evidence type="ECO:0000256" key="2">
    <source>
        <dbReference type="ARBA" id="ARBA00004667"/>
    </source>
</evidence>
<evidence type="ECO:0000313" key="14">
    <source>
        <dbReference type="EMBL" id="QEW03100.1"/>
    </source>
</evidence>
<evidence type="ECO:0000256" key="6">
    <source>
        <dbReference type="ARBA" id="ARBA00022605"/>
    </source>
</evidence>
<dbReference type="GO" id="GO:0003879">
    <property type="term" value="F:ATP phosphoribosyltransferase activity"/>
    <property type="evidence" value="ECO:0007669"/>
    <property type="project" value="UniProtKB-UniRule"/>
</dbReference>
<comment type="cofactor">
    <cofactor evidence="11">
        <name>Mg(2+)</name>
        <dbReference type="ChEBI" id="CHEBI:18420"/>
    </cofactor>
</comment>
<keyword evidence="8 11" id="KW-0808">Transferase</keyword>
<comment type="similarity">
    <text evidence="3 11">Belongs to the ATP phosphoribosyltransferase family. Long subfamily.</text>
</comment>
<dbReference type="SUPFAM" id="SSF54913">
    <property type="entry name" value="GlnB-like"/>
    <property type="match status" value="1"/>
</dbReference>
<dbReference type="GO" id="GO:0000287">
    <property type="term" value="F:magnesium ion binding"/>
    <property type="evidence" value="ECO:0007669"/>
    <property type="project" value="UniProtKB-UniRule"/>
</dbReference>
<evidence type="ECO:0000256" key="4">
    <source>
        <dbReference type="ARBA" id="ARBA00011946"/>
    </source>
</evidence>
<keyword evidence="11" id="KW-0963">Cytoplasm</keyword>
<keyword evidence="7 11" id="KW-0328">Glycosyltransferase</keyword>
<dbReference type="Pfam" id="PF08029">
    <property type="entry name" value="HisG_C"/>
    <property type="match status" value="1"/>
</dbReference>
<feature type="domain" description="ATP phosphoribosyltransferase catalytic" evidence="12">
    <location>
        <begin position="49"/>
        <end position="199"/>
    </location>
</feature>
<evidence type="ECO:0000313" key="15">
    <source>
        <dbReference type="Proteomes" id="UP000325516"/>
    </source>
</evidence>
<dbReference type="InterPro" id="IPR013820">
    <property type="entry name" value="ATP_PRibTrfase_cat"/>
</dbReference>
<dbReference type="SUPFAM" id="SSF53850">
    <property type="entry name" value="Periplasmic binding protein-like II"/>
    <property type="match status" value="1"/>
</dbReference>
<evidence type="ECO:0000259" key="12">
    <source>
        <dbReference type="Pfam" id="PF01634"/>
    </source>
</evidence>
<keyword evidence="11" id="KW-0067">ATP-binding</keyword>
<name>A0A5J6L3Q2_9MICO</name>
<dbReference type="GO" id="GO:0005524">
    <property type="term" value="F:ATP binding"/>
    <property type="evidence" value="ECO:0007669"/>
    <property type="project" value="UniProtKB-KW"/>
</dbReference>
<comment type="pathway">
    <text evidence="2 11">Amino-acid biosynthesis; L-histidine biosynthesis; L-histidine from 5-phospho-alpha-D-ribose 1-diphosphate: step 1/9.</text>
</comment>
<protein>
    <recommendedName>
        <fullName evidence="5 11">ATP phosphoribosyltransferase</fullName>
        <shortName evidence="11">ATP-PRT</shortName>
        <shortName evidence="11">ATP-PRTase</shortName>
        <ecNumber evidence="4 11">2.4.2.17</ecNumber>
    </recommendedName>
</protein>
<dbReference type="Pfam" id="PF01634">
    <property type="entry name" value="HisG"/>
    <property type="match status" value="1"/>
</dbReference>
<evidence type="ECO:0000259" key="13">
    <source>
        <dbReference type="Pfam" id="PF08029"/>
    </source>
</evidence>
<dbReference type="InterPro" id="IPR020621">
    <property type="entry name" value="ATP-PRT_HisG_long"/>
</dbReference>